<evidence type="ECO:0000313" key="3">
    <source>
        <dbReference type="EMBL" id="WRT68049.1"/>
    </source>
</evidence>
<dbReference type="PANTHER" id="PTHR37273:SF1">
    <property type="entry name" value="ADL397C-AP"/>
    <property type="match status" value="1"/>
</dbReference>
<dbReference type="Gene3D" id="2.30.110.10">
    <property type="entry name" value="Electron Transport, Fmn-binding Protein, Chain A"/>
    <property type="match status" value="1"/>
</dbReference>
<feature type="chain" id="PRO_5046606194" description="CREG-like beta-barrel domain-containing protein" evidence="1">
    <location>
        <begin position="18"/>
        <end position="226"/>
    </location>
</feature>
<name>A0ABZ1D201_9TREE</name>
<dbReference type="PANTHER" id="PTHR37273">
    <property type="entry name" value="CHROMOSOME 8, WHOLE GENOME SHOTGUN SEQUENCE"/>
    <property type="match status" value="1"/>
</dbReference>
<evidence type="ECO:0000256" key="1">
    <source>
        <dbReference type="SAM" id="SignalP"/>
    </source>
</evidence>
<feature type="signal peptide" evidence="1">
    <location>
        <begin position="1"/>
        <end position="17"/>
    </location>
</feature>
<accession>A0ABZ1D201</accession>
<protein>
    <recommendedName>
        <fullName evidence="2">CREG-like beta-barrel domain-containing protein</fullName>
    </recommendedName>
</protein>
<dbReference type="InterPro" id="IPR055343">
    <property type="entry name" value="CREG_beta-barrel"/>
</dbReference>
<proteinExistence type="predicted"/>
<reference evidence="3 4" key="1">
    <citation type="submission" date="2024-01" db="EMBL/GenBank/DDBJ databases">
        <title>Comparative genomics of Cryptococcus and Kwoniella reveals pathogenesis evolution and contrasting modes of karyotype evolution via chromosome fusion or intercentromeric recombination.</title>
        <authorList>
            <person name="Coelho M.A."/>
            <person name="David-Palma M."/>
            <person name="Shea T."/>
            <person name="Bowers K."/>
            <person name="McGinley-Smith S."/>
            <person name="Mohammad A.W."/>
            <person name="Gnirke A."/>
            <person name="Yurkov A.M."/>
            <person name="Nowrousian M."/>
            <person name="Sun S."/>
            <person name="Cuomo C.A."/>
            <person name="Heitman J."/>
        </authorList>
    </citation>
    <scope>NUCLEOTIDE SEQUENCE [LARGE SCALE GENOMIC DNA]</scope>
    <source>
        <strain evidence="3">CBS 11374</strain>
    </source>
</reference>
<dbReference type="GeneID" id="87957155"/>
<organism evidence="3 4">
    <name type="scientific">Kwoniella shivajii</name>
    <dbReference type="NCBI Taxonomy" id="564305"/>
    <lineage>
        <taxon>Eukaryota</taxon>
        <taxon>Fungi</taxon>
        <taxon>Dikarya</taxon>
        <taxon>Basidiomycota</taxon>
        <taxon>Agaricomycotina</taxon>
        <taxon>Tremellomycetes</taxon>
        <taxon>Tremellales</taxon>
        <taxon>Cryptococcaceae</taxon>
        <taxon>Kwoniella</taxon>
    </lineage>
</organism>
<dbReference type="RefSeq" id="XP_062792789.1">
    <property type="nucleotide sequence ID" value="XM_062936738.1"/>
</dbReference>
<dbReference type="Proteomes" id="UP001329825">
    <property type="component" value="Chromosome 6"/>
</dbReference>
<feature type="domain" description="CREG-like beta-barrel" evidence="2">
    <location>
        <begin position="32"/>
        <end position="199"/>
    </location>
</feature>
<sequence length="226" mass="25375">MFLRSLLALLNFTTALALTVPPSDQLIRRETLAEAAHNARIIVKDVKTGTMASVFPEESDLAGRPFAMMEYHAPCYSNGSLTIILMPISRSTQNIFNDPGHHVAYTVSMPTEGIRSPMSRGRVALMGNVTTLRDISKDESRELSKCYTSYHPDSKYWLPGNEDSPHVSIWARLDIDNIYYVGGFGDVHYIGPIPVDLYAKSDKSVINDYYFDKQTAWEDDLSQVVF</sequence>
<dbReference type="SUPFAM" id="SSF50475">
    <property type="entry name" value="FMN-binding split barrel"/>
    <property type="match status" value="1"/>
</dbReference>
<keyword evidence="1" id="KW-0732">Signal</keyword>
<dbReference type="EMBL" id="CP141886">
    <property type="protein sequence ID" value="WRT68049.1"/>
    <property type="molecule type" value="Genomic_DNA"/>
</dbReference>
<keyword evidence="4" id="KW-1185">Reference proteome</keyword>
<evidence type="ECO:0000313" key="4">
    <source>
        <dbReference type="Proteomes" id="UP001329825"/>
    </source>
</evidence>
<gene>
    <name evidence="3" type="ORF">IL334_005024</name>
</gene>
<dbReference type="Pfam" id="PF13883">
    <property type="entry name" value="CREG_beta-barrel"/>
    <property type="match status" value="1"/>
</dbReference>
<dbReference type="InterPro" id="IPR012349">
    <property type="entry name" value="Split_barrel_FMN-bd"/>
</dbReference>
<evidence type="ECO:0000259" key="2">
    <source>
        <dbReference type="Pfam" id="PF13883"/>
    </source>
</evidence>